<reference evidence="2 3" key="1">
    <citation type="submission" date="2018-11" db="EMBL/GenBank/DDBJ databases">
        <title>Genome assembly of Steccherinum ochraceum LE-BIN_3174, the white-rot fungus of the Steccherinaceae family (The Residual Polyporoid clade, Polyporales, Basidiomycota).</title>
        <authorList>
            <person name="Fedorova T.V."/>
            <person name="Glazunova O.A."/>
            <person name="Landesman E.O."/>
            <person name="Moiseenko K.V."/>
            <person name="Psurtseva N.V."/>
            <person name="Savinova O.S."/>
            <person name="Shakhova N.V."/>
            <person name="Tyazhelova T.V."/>
            <person name="Vasina D.V."/>
        </authorList>
    </citation>
    <scope>NUCLEOTIDE SEQUENCE [LARGE SCALE GENOMIC DNA]</scope>
    <source>
        <strain evidence="2 3">LE-BIN_3174</strain>
    </source>
</reference>
<evidence type="ECO:0000313" key="3">
    <source>
        <dbReference type="Proteomes" id="UP000292702"/>
    </source>
</evidence>
<evidence type="ECO:0000256" key="1">
    <source>
        <dbReference type="SAM" id="MobiDB-lite"/>
    </source>
</evidence>
<gene>
    <name evidence="2" type="ORF">EIP91_002683</name>
</gene>
<name>A0A4V2MW96_9APHY</name>
<keyword evidence="3" id="KW-1185">Reference proteome</keyword>
<dbReference type="AlphaFoldDB" id="A0A4V2MW96"/>
<dbReference type="EMBL" id="RWJN01000181">
    <property type="protein sequence ID" value="TCD65427.1"/>
    <property type="molecule type" value="Genomic_DNA"/>
</dbReference>
<organism evidence="2 3">
    <name type="scientific">Steccherinum ochraceum</name>
    <dbReference type="NCBI Taxonomy" id="92696"/>
    <lineage>
        <taxon>Eukaryota</taxon>
        <taxon>Fungi</taxon>
        <taxon>Dikarya</taxon>
        <taxon>Basidiomycota</taxon>
        <taxon>Agaricomycotina</taxon>
        <taxon>Agaricomycetes</taxon>
        <taxon>Polyporales</taxon>
        <taxon>Steccherinaceae</taxon>
        <taxon>Steccherinum</taxon>
    </lineage>
</organism>
<sequence>MSDAPTSGLDFLSVMLAEKTAKGETIDWQKEIENSDFRAKEFELRLKRNREGTPAPSDPEWDSGLKRTFYNDIAELSKSGLPMSSTVPRDNILCQLFAIWKSCRATSQQQRPNGATRHFACDSLLEATFDDEDGVEHEHDDHSSHPESDHKVASVVRREEDIAIPRPRAKVSCPSSAKVDTLVQAFLPRSAVSRLSSLVPEDPDLRLKYHRSKPGENHYIGVFAVEDKRSNEDEAEGQLYLDLAAIQRHRRVLCLPDRTVYGAVYLHPTLTMYASWWSGSGLRIASMSNHKWNFDTPRYLLECFYFLVNLSLRLYNETVEDLKNFKADCLCNSEAVEDRKDWRFYPTMESHSSPAAKKQKGGGRGADEGESSLNSTDEELLIPGPPSHVYLADLAKTFIKVQDWRDSVAIELSGCV</sequence>
<accession>A0A4V2MW96</accession>
<proteinExistence type="predicted"/>
<dbReference type="Proteomes" id="UP000292702">
    <property type="component" value="Unassembled WGS sequence"/>
</dbReference>
<feature type="region of interest" description="Disordered" evidence="1">
    <location>
        <begin position="348"/>
        <end position="381"/>
    </location>
</feature>
<evidence type="ECO:0000313" key="2">
    <source>
        <dbReference type="EMBL" id="TCD65427.1"/>
    </source>
</evidence>
<protein>
    <submittedName>
        <fullName evidence="2">Uncharacterized protein</fullName>
    </submittedName>
</protein>
<comment type="caution">
    <text evidence="2">The sequence shown here is derived from an EMBL/GenBank/DDBJ whole genome shotgun (WGS) entry which is preliminary data.</text>
</comment>